<sequence>MAETALFVIDIQAELVSIPDTAIPHAARIREAGERILTKARTQTSPKPLIVIVQHSEDPGSPNATLIAGSPAWELAFPPQGNEGDEMLVGKTTRDTFDSNPDLAARLKAQGVKRIVAFGIQSDFCVGATCRGAVSAGFEVVLLQGAHSTYDDKKSGRSALDIEREVEGELEAIGVRVVPWEGFEF</sequence>
<keyword evidence="5" id="KW-1185">Reference proteome</keyword>
<dbReference type="Gene3D" id="3.40.50.850">
    <property type="entry name" value="Isochorismatase-like"/>
    <property type="match status" value="1"/>
</dbReference>
<feature type="domain" description="Isochorismatase-like" evidence="3">
    <location>
        <begin position="4"/>
        <end position="153"/>
    </location>
</feature>
<dbReference type="GeneID" id="98143154"/>
<evidence type="ECO:0000313" key="4">
    <source>
        <dbReference type="EMBL" id="KAL2871691.1"/>
    </source>
</evidence>
<organism evidence="4 5">
    <name type="scientific">Aspergillus lucknowensis</name>
    <dbReference type="NCBI Taxonomy" id="176173"/>
    <lineage>
        <taxon>Eukaryota</taxon>
        <taxon>Fungi</taxon>
        <taxon>Dikarya</taxon>
        <taxon>Ascomycota</taxon>
        <taxon>Pezizomycotina</taxon>
        <taxon>Eurotiomycetes</taxon>
        <taxon>Eurotiomycetidae</taxon>
        <taxon>Eurotiales</taxon>
        <taxon>Aspergillaceae</taxon>
        <taxon>Aspergillus</taxon>
        <taxon>Aspergillus subgen. Nidulantes</taxon>
    </lineage>
</organism>
<dbReference type="EMBL" id="JBFXLQ010000003">
    <property type="protein sequence ID" value="KAL2871691.1"/>
    <property type="molecule type" value="Genomic_DNA"/>
</dbReference>
<dbReference type="PANTHER" id="PTHR43540:SF6">
    <property type="entry name" value="ISOCHORISMATASE-LIKE DOMAIN-CONTAINING PROTEIN"/>
    <property type="match status" value="1"/>
</dbReference>
<dbReference type="InterPro" id="IPR000868">
    <property type="entry name" value="Isochorismatase-like_dom"/>
</dbReference>
<proteinExistence type="inferred from homology"/>
<evidence type="ECO:0000256" key="1">
    <source>
        <dbReference type="ARBA" id="ARBA00006336"/>
    </source>
</evidence>
<dbReference type="InterPro" id="IPR050272">
    <property type="entry name" value="Isochorismatase-like_hydrls"/>
</dbReference>
<dbReference type="InterPro" id="IPR036380">
    <property type="entry name" value="Isochorismatase-like_sf"/>
</dbReference>
<dbReference type="PANTHER" id="PTHR43540">
    <property type="entry name" value="PEROXYUREIDOACRYLATE/UREIDOACRYLATE AMIDOHYDROLASE-RELATED"/>
    <property type="match status" value="1"/>
</dbReference>
<dbReference type="Pfam" id="PF00857">
    <property type="entry name" value="Isochorismatase"/>
    <property type="match status" value="1"/>
</dbReference>
<dbReference type="SUPFAM" id="SSF52499">
    <property type="entry name" value="Isochorismatase-like hydrolases"/>
    <property type="match status" value="1"/>
</dbReference>
<evidence type="ECO:0000256" key="2">
    <source>
        <dbReference type="ARBA" id="ARBA00022801"/>
    </source>
</evidence>
<comment type="similarity">
    <text evidence="1">Belongs to the isochorismatase family.</text>
</comment>
<accession>A0ABR4M561</accession>
<evidence type="ECO:0000259" key="3">
    <source>
        <dbReference type="Pfam" id="PF00857"/>
    </source>
</evidence>
<dbReference type="RefSeq" id="XP_070890670.1">
    <property type="nucleotide sequence ID" value="XM_071028082.1"/>
</dbReference>
<keyword evidence="2" id="KW-0378">Hydrolase</keyword>
<dbReference type="Proteomes" id="UP001610432">
    <property type="component" value="Unassembled WGS sequence"/>
</dbReference>
<comment type="caution">
    <text evidence="4">The sequence shown here is derived from an EMBL/GenBank/DDBJ whole genome shotgun (WGS) entry which is preliminary data.</text>
</comment>
<name>A0ABR4M561_9EURO</name>
<reference evidence="4 5" key="1">
    <citation type="submission" date="2024-07" db="EMBL/GenBank/DDBJ databases">
        <title>Section-level genome sequencing and comparative genomics of Aspergillus sections Usti and Cavernicolus.</title>
        <authorList>
            <consortium name="Lawrence Berkeley National Laboratory"/>
            <person name="Nybo J.L."/>
            <person name="Vesth T.C."/>
            <person name="Theobald S."/>
            <person name="Frisvad J.C."/>
            <person name="Larsen T.O."/>
            <person name="Kjaerboelling I."/>
            <person name="Rothschild-Mancinelli K."/>
            <person name="Lyhne E.K."/>
            <person name="Kogle M.E."/>
            <person name="Barry K."/>
            <person name="Clum A."/>
            <person name="Na H."/>
            <person name="Ledsgaard L."/>
            <person name="Lin J."/>
            <person name="Lipzen A."/>
            <person name="Kuo A."/>
            <person name="Riley R."/>
            <person name="Mondo S."/>
            <person name="Labutti K."/>
            <person name="Haridas S."/>
            <person name="Pangalinan J."/>
            <person name="Salamov A.A."/>
            <person name="Simmons B.A."/>
            <person name="Magnuson J.K."/>
            <person name="Chen J."/>
            <person name="Drula E."/>
            <person name="Henrissat B."/>
            <person name="Wiebenga A."/>
            <person name="Lubbers R.J."/>
            <person name="Gomes A.C."/>
            <person name="Macurrencykelacurrency M.R."/>
            <person name="Stajich J."/>
            <person name="Grigoriev I.V."/>
            <person name="Mortensen U.H."/>
            <person name="De Vries R.P."/>
            <person name="Baker S.E."/>
            <person name="Andersen M.R."/>
        </authorList>
    </citation>
    <scope>NUCLEOTIDE SEQUENCE [LARGE SCALE GENOMIC DNA]</scope>
    <source>
        <strain evidence="4 5">CBS 449.75</strain>
    </source>
</reference>
<gene>
    <name evidence="4" type="ORF">BJX67DRAFT_342813</name>
</gene>
<protein>
    <submittedName>
        <fullName evidence="4">Isochorismatase-like protein</fullName>
    </submittedName>
</protein>
<evidence type="ECO:0000313" key="5">
    <source>
        <dbReference type="Proteomes" id="UP001610432"/>
    </source>
</evidence>